<name>A0A543A1T6_9ACTN</name>
<dbReference type="InterPro" id="IPR029058">
    <property type="entry name" value="AB_hydrolase_fold"/>
</dbReference>
<dbReference type="InterPro" id="IPR050266">
    <property type="entry name" value="AB_hydrolase_sf"/>
</dbReference>
<evidence type="ECO:0000313" key="3">
    <source>
        <dbReference type="Proteomes" id="UP000320209"/>
    </source>
</evidence>
<organism evidence="2 3">
    <name type="scientific">Nocardioides albertanoniae</name>
    <dbReference type="NCBI Taxonomy" id="1175486"/>
    <lineage>
        <taxon>Bacteria</taxon>
        <taxon>Bacillati</taxon>
        <taxon>Actinomycetota</taxon>
        <taxon>Actinomycetes</taxon>
        <taxon>Propionibacteriales</taxon>
        <taxon>Nocardioidaceae</taxon>
        <taxon>Nocardioides</taxon>
    </lineage>
</organism>
<dbReference type="Pfam" id="PF12697">
    <property type="entry name" value="Abhydrolase_6"/>
    <property type="match status" value="1"/>
</dbReference>
<dbReference type="PANTHER" id="PTHR43798">
    <property type="entry name" value="MONOACYLGLYCEROL LIPASE"/>
    <property type="match status" value="1"/>
</dbReference>
<dbReference type="GO" id="GO:0003824">
    <property type="term" value="F:catalytic activity"/>
    <property type="evidence" value="ECO:0007669"/>
    <property type="project" value="UniProtKB-ARBA"/>
</dbReference>
<reference evidence="2 3" key="1">
    <citation type="submission" date="2019-06" db="EMBL/GenBank/DDBJ databases">
        <title>Sequencing the genomes of 1000 actinobacteria strains.</title>
        <authorList>
            <person name="Klenk H.-P."/>
        </authorList>
    </citation>
    <scope>NUCLEOTIDE SEQUENCE [LARGE SCALE GENOMIC DNA]</scope>
    <source>
        <strain evidence="2 3">DSM 25218</strain>
    </source>
</reference>
<dbReference type="PRINTS" id="PR00111">
    <property type="entry name" value="ABHYDROLASE"/>
</dbReference>
<accession>A0A543A1T6</accession>
<dbReference type="Proteomes" id="UP000320209">
    <property type="component" value="Unassembled WGS sequence"/>
</dbReference>
<dbReference type="AlphaFoldDB" id="A0A543A1T6"/>
<dbReference type="PANTHER" id="PTHR43798:SF33">
    <property type="entry name" value="HYDROLASE, PUTATIVE (AFU_ORTHOLOGUE AFUA_2G14860)-RELATED"/>
    <property type="match status" value="1"/>
</dbReference>
<dbReference type="InterPro" id="IPR000073">
    <property type="entry name" value="AB_hydrolase_1"/>
</dbReference>
<evidence type="ECO:0000259" key="1">
    <source>
        <dbReference type="Pfam" id="PF12697"/>
    </source>
</evidence>
<dbReference type="SUPFAM" id="SSF53474">
    <property type="entry name" value="alpha/beta-Hydrolases"/>
    <property type="match status" value="1"/>
</dbReference>
<sequence>MFLHALGAWPSSWEAQVRGLPDDFVGVAPDIPGVTEADKVRFDFGSAAGAIVAAIDQQGVARAHVCGLSLGAMVATQIAIDHPARVSSLVLSGSQVAPNLALMAAQRAVIRLLPEKTAARFGMTKKGWLAMLREIAAADFRSGLSDIDVPTLVLCGSRDVANLPAARLLARSVPGAELKVVKGAGHEWNLQFPELFNDVIGDFYRSLGDRS</sequence>
<protein>
    <submittedName>
        <fullName evidence="2">Pimeloyl-ACP methyl ester carboxylesterase</fullName>
    </submittedName>
</protein>
<feature type="domain" description="AB hydrolase-1" evidence="1">
    <location>
        <begin position="2"/>
        <end position="198"/>
    </location>
</feature>
<gene>
    <name evidence="2" type="ORF">FB381_0401</name>
</gene>
<dbReference type="Gene3D" id="3.40.50.1820">
    <property type="entry name" value="alpha/beta hydrolase"/>
    <property type="match status" value="1"/>
</dbReference>
<proteinExistence type="predicted"/>
<keyword evidence="3" id="KW-1185">Reference proteome</keyword>
<dbReference type="EMBL" id="VFOV01000001">
    <property type="protein sequence ID" value="TQL66538.1"/>
    <property type="molecule type" value="Genomic_DNA"/>
</dbReference>
<dbReference type="GO" id="GO:0016020">
    <property type="term" value="C:membrane"/>
    <property type="evidence" value="ECO:0007669"/>
    <property type="project" value="TreeGrafter"/>
</dbReference>
<evidence type="ECO:0000313" key="2">
    <source>
        <dbReference type="EMBL" id="TQL66538.1"/>
    </source>
</evidence>
<comment type="caution">
    <text evidence="2">The sequence shown here is derived from an EMBL/GenBank/DDBJ whole genome shotgun (WGS) entry which is preliminary data.</text>
</comment>